<keyword evidence="4 5" id="KW-0472">Membrane</keyword>
<keyword evidence="2 5" id="KW-0812">Transmembrane</keyword>
<organism evidence="6 7">
    <name type="scientific">Aeromicrobium halocynthiae</name>
    <dbReference type="NCBI Taxonomy" id="560557"/>
    <lineage>
        <taxon>Bacteria</taxon>
        <taxon>Bacillati</taxon>
        <taxon>Actinomycetota</taxon>
        <taxon>Actinomycetes</taxon>
        <taxon>Propionibacteriales</taxon>
        <taxon>Nocardioidaceae</taxon>
        <taxon>Aeromicrobium</taxon>
    </lineage>
</organism>
<dbReference type="Pfam" id="PF02535">
    <property type="entry name" value="Zip"/>
    <property type="match status" value="1"/>
</dbReference>
<dbReference type="PANTHER" id="PTHR11040">
    <property type="entry name" value="ZINC/IRON TRANSPORTER"/>
    <property type="match status" value="1"/>
</dbReference>
<comment type="caution">
    <text evidence="6">The sequence shown here is derived from an EMBL/GenBank/DDBJ whole genome shotgun (WGS) entry which is preliminary data.</text>
</comment>
<dbReference type="Proteomes" id="UP001501480">
    <property type="component" value="Unassembled WGS sequence"/>
</dbReference>
<evidence type="ECO:0000313" key="6">
    <source>
        <dbReference type="EMBL" id="GAA2072769.1"/>
    </source>
</evidence>
<accession>A0ABP5HDH4</accession>
<evidence type="ECO:0000256" key="5">
    <source>
        <dbReference type="SAM" id="Phobius"/>
    </source>
</evidence>
<feature type="transmembrane region" description="Helical" evidence="5">
    <location>
        <begin position="63"/>
        <end position="82"/>
    </location>
</feature>
<keyword evidence="3 5" id="KW-1133">Transmembrane helix</keyword>
<dbReference type="PANTHER" id="PTHR11040:SF205">
    <property type="entry name" value="ZINC TRANSPORTER ZUPT"/>
    <property type="match status" value="1"/>
</dbReference>
<dbReference type="InterPro" id="IPR003689">
    <property type="entry name" value="ZIP"/>
</dbReference>
<feature type="transmembrane region" description="Helical" evidence="5">
    <location>
        <begin position="35"/>
        <end position="56"/>
    </location>
</feature>
<name>A0ABP5HDH4_9ACTN</name>
<keyword evidence="7" id="KW-1185">Reference proteome</keyword>
<evidence type="ECO:0000256" key="4">
    <source>
        <dbReference type="ARBA" id="ARBA00023136"/>
    </source>
</evidence>
<reference evidence="7" key="1">
    <citation type="journal article" date="2019" name="Int. J. Syst. Evol. Microbiol.">
        <title>The Global Catalogue of Microorganisms (GCM) 10K type strain sequencing project: providing services to taxonomists for standard genome sequencing and annotation.</title>
        <authorList>
            <consortium name="The Broad Institute Genomics Platform"/>
            <consortium name="The Broad Institute Genome Sequencing Center for Infectious Disease"/>
            <person name="Wu L."/>
            <person name="Ma J."/>
        </authorList>
    </citation>
    <scope>NUCLEOTIDE SEQUENCE [LARGE SCALE GENOMIC DNA]</scope>
    <source>
        <strain evidence="7">JCM 15749</strain>
    </source>
</reference>
<dbReference type="RefSeq" id="WP_344324879.1">
    <property type="nucleotide sequence ID" value="NZ_BAAAPY010000002.1"/>
</dbReference>
<proteinExistence type="predicted"/>
<sequence length="255" mass="24955">MDPILLALLVTLLAGAATIIGGVVATVGRLRTGAGLAASLAFAAGAMITISVVEIVPKGAVDLGLTLTLVLVVVGAAIVFVVQRAVPRAADTPDAALDTDVQRTRLRRSGVIVALVVAGHNLPEGLVTFTATVDEPVAGIAIAIAIAIHNVPEGVAVAAPVHAATGSRAKAVAYATGSGLAEPVGGLLGYLLLAAILPEAALGAVFGLIAGMMLQISAAELLPAARTLAGTRTVAAAAVAGGATMVLSLVLLAIA</sequence>
<protein>
    <submittedName>
        <fullName evidence="6">Zinc transporter ZupT</fullName>
    </submittedName>
</protein>
<gene>
    <name evidence="6" type="primary">zupT</name>
    <name evidence="6" type="ORF">GCM10009821_08630</name>
</gene>
<evidence type="ECO:0000313" key="7">
    <source>
        <dbReference type="Proteomes" id="UP001501480"/>
    </source>
</evidence>
<feature type="transmembrane region" description="Helical" evidence="5">
    <location>
        <begin position="234"/>
        <end position="254"/>
    </location>
</feature>
<comment type="subcellular location">
    <subcellularLocation>
        <location evidence="1">Membrane</location>
        <topology evidence="1">Multi-pass membrane protein</topology>
    </subcellularLocation>
</comment>
<evidence type="ECO:0000256" key="1">
    <source>
        <dbReference type="ARBA" id="ARBA00004141"/>
    </source>
</evidence>
<evidence type="ECO:0000256" key="2">
    <source>
        <dbReference type="ARBA" id="ARBA00022692"/>
    </source>
</evidence>
<evidence type="ECO:0000256" key="3">
    <source>
        <dbReference type="ARBA" id="ARBA00022989"/>
    </source>
</evidence>
<feature type="transmembrane region" description="Helical" evidence="5">
    <location>
        <begin position="187"/>
        <end position="214"/>
    </location>
</feature>
<dbReference type="EMBL" id="BAAAPY010000002">
    <property type="protein sequence ID" value="GAA2072769.1"/>
    <property type="molecule type" value="Genomic_DNA"/>
</dbReference>